<organism evidence="1 2">
    <name type="scientific">Zophobas morio</name>
    <dbReference type="NCBI Taxonomy" id="2755281"/>
    <lineage>
        <taxon>Eukaryota</taxon>
        <taxon>Metazoa</taxon>
        <taxon>Ecdysozoa</taxon>
        <taxon>Arthropoda</taxon>
        <taxon>Hexapoda</taxon>
        <taxon>Insecta</taxon>
        <taxon>Pterygota</taxon>
        <taxon>Neoptera</taxon>
        <taxon>Endopterygota</taxon>
        <taxon>Coleoptera</taxon>
        <taxon>Polyphaga</taxon>
        <taxon>Cucujiformia</taxon>
        <taxon>Tenebrionidae</taxon>
        <taxon>Zophobas</taxon>
    </lineage>
</organism>
<proteinExistence type="predicted"/>
<comment type="caution">
    <text evidence="1">The sequence shown here is derived from an EMBL/GenBank/DDBJ whole genome shotgun (WGS) entry which is preliminary data.</text>
</comment>
<dbReference type="AlphaFoldDB" id="A0AA38J690"/>
<accession>A0AA38J690</accession>
<keyword evidence="2" id="KW-1185">Reference proteome</keyword>
<evidence type="ECO:0000313" key="1">
    <source>
        <dbReference type="EMBL" id="KAJ3666889.1"/>
    </source>
</evidence>
<sequence length="109" mass="12894">MRRTAVVEDERWTTVQLRKNQEDVDMGRSSDGKKMRWNGLTDRKHHTRLSTLRTDCLSEPSKVRNGSMLPCSWWFRQSEQGKLRDMRTVGSDAHFGINKTFSKVREIFY</sequence>
<dbReference type="Proteomes" id="UP001168821">
    <property type="component" value="Unassembled WGS sequence"/>
</dbReference>
<reference evidence="1" key="1">
    <citation type="journal article" date="2023" name="G3 (Bethesda)">
        <title>Whole genome assemblies of Zophobas morio and Tenebrio molitor.</title>
        <authorList>
            <person name="Kaur S."/>
            <person name="Stinson S.A."/>
            <person name="diCenzo G.C."/>
        </authorList>
    </citation>
    <scope>NUCLEOTIDE SEQUENCE</scope>
    <source>
        <strain evidence="1">QUZm001</strain>
    </source>
</reference>
<dbReference type="EMBL" id="JALNTZ010000001">
    <property type="protein sequence ID" value="KAJ3666889.1"/>
    <property type="molecule type" value="Genomic_DNA"/>
</dbReference>
<name>A0AA38J690_9CUCU</name>
<evidence type="ECO:0000313" key="2">
    <source>
        <dbReference type="Proteomes" id="UP001168821"/>
    </source>
</evidence>
<protein>
    <submittedName>
        <fullName evidence="1">Uncharacterized protein</fullName>
    </submittedName>
</protein>
<gene>
    <name evidence="1" type="ORF">Zmor_002314</name>
</gene>